<keyword evidence="2" id="KW-1185">Reference proteome</keyword>
<organism evidence="1 2">
    <name type="scientific">Arachis hypogaea</name>
    <name type="common">Peanut</name>
    <dbReference type="NCBI Taxonomy" id="3818"/>
    <lineage>
        <taxon>Eukaryota</taxon>
        <taxon>Viridiplantae</taxon>
        <taxon>Streptophyta</taxon>
        <taxon>Embryophyta</taxon>
        <taxon>Tracheophyta</taxon>
        <taxon>Spermatophyta</taxon>
        <taxon>Magnoliopsida</taxon>
        <taxon>eudicotyledons</taxon>
        <taxon>Gunneridae</taxon>
        <taxon>Pentapetalae</taxon>
        <taxon>rosids</taxon>
        <taxon>fabids</taxon>
        <taxon>Fabales</taxon>
        <taxon>Fabaceae</taxon>
        <taxon>Papilionoideae</taxon>
        <taxon>50 kb inversion clade</taxon>
        <taxon>dalbergioids sensu lato</taxon>
        <taxon>Dalbergieae</taxon>
        <taxon>Pterocarpus clade</taxon>
        <taxon>Arachis</taxon>
    </lineage>
</organism>
<dbReference type="PANTHER" id="PTHR33710">
    <property type="entry name" value="BNAC02G09200D PROTEIN"/>
    <property type="match status" value="1"/>
</dbReference>
<dbReference type="STRING" id="3818.A0A445AVS7"/>
<dbReference type="Gene3D" id="3.60.10.10">
    <property type="entry name" value="Endonuclease/exonuclease/phosphatase"/>
    <property type="match status" value="1"/>
</dbReference>
<proteinExistence type="predicted"/>
<name>A0A445AVS7_ARAHY</name>
<dbReference type="SUPFAM" id="SSF56219">
    <property type="entry name" value="DNase I-like"/>
    <property type="match status" value="1"/>
</dbReference>
<gene>
    <name evidence="1" type="ORF">Ahy_B01g055278</name>
</gene>
<dbReference type="PANTHER" id="PTHR33710:SF77">
    <property type="entry name" value="DNASE I-LIKE SUPERFAMILY PROTEIN"/>
    <property type="match status" value="1"/>
</dbReference>
<accession>A0A445AVS7</accession>
<evidence type="ECO:0000313" key="2">
    <source>
        <dbReference type="Proteomes" id="UP000289738"/>
    </source>
</evidence>
<sequence length="178" mass="21446">MNNDLSWQGIFVYENPVFQRRRKLWKELTESNMNREEPQIFLGDFNDVLSQDEKVGIHPQLRIYLETFRRFVDDNGLIDVDLKGSKFTWFSNPRNNIITKEKLDRVMVNWKWMQIYQNAMLKASPAISSDHCTLILKTQSLVRIKKEFMFEAFWAEHEECKEVIKRSWHLELVCKKEK</sequence>
<dbReference type="Proteomes" id="UP000289738">
    <property type="component" value="Chromosome B01"/>
</dbReference>
<evidence type="ECO:0000313" key="1">
    <source>
        <dbReference type="EMBL" id="RYR30522.1"/>
    </source>
</evidence>
<comment type="caution">
    <text evidence="1">The sequence shown here is derived from an EMBL/GenBank/DDBJ whole genome shotgun (WGS) entry which is preliminary data.</text>
</comment>
<evidence type="ECO:0008006" key="3">
    <source>
        <dbReference type="Google" id="ProtNLM"/>
    </source>
</evidence>
<dbReference type="InterPro" id="IPR036691">
    <property type="entry name" value="Endo/exonu/phosph_ase_sf"/>
</dbReference>
<dbReference type="EMBL" id="SDMP01000011">
    <property type="protein sequence ID" value="RYR30522.1"/>
    <property type="molecule type" value="Genomic_DNA"/>
</dbReference>
<dbReference type="AlphaFoldDB" id="A0A445AVS7"/>
<protein>
    <recommendedName>
        <fullName evidence="3">Endonuclease/exonuclease/phosphatase domain-containing protein</fullName>
    </recommendedName>
</protein>
<reference evidence="1 2" key="1">
    <citation type="submission" date="2019-01" db="EMBL/GenBank/DDBJ databases">
        <title>Sequencing of cultivated peanut Arachis hypogaea provides insights into genome evolution and oil improvement.</title>
        <authorList>
            <person name="Chen X."/>
        </authorList>
    </citation>
    <scope>NUCLEOTIDE SEQUENCE [LARGE SCALE GENOMIC DNA]</scope>
    <source>
        <strain evidence="2">cv. Fuhuasheng</strain>
        <tissue evidence="1">Leaves</tissue>
    </source>
</reference>